<evidence type="ECO:0000256" key="5">
    <source>
        <dbReference type="ARBA" id="ARBA00022971"/>
    </source>
</evidence>
<keyword evidence="3" id="KW-0732">Signal</keyword>
<proteinExistence type="inferred from homology"/>
<protein>
    <submittedName>
        <fullName evidence="9">Conjugative transfer signal peptidase TraF</fullName>
    </submittedName>
</protein>
<evidence type="ECO:0000256" key="3">
    <source>
        <dbReference type="ARBA" id="ARBA00022729"/>
    </source>
</evidence>
<dbReference type="Pfam" id="PF10502">
    <property type="entry name" value="Peptidase_S26"/>
    <property type="match status" value="1"/>
</dbReference>
<evidence type="ECO:0000313" key="10">
    <source>
        <dbReference type="Proteomes" id="UP000199205"/>
    </source>
</evidence>
<evidence type="ECO:0000259" key="7">
    <source>
        <dbReference type="Pfam" id="PF10502"/>
    </source>
</evidence>
<evidence type="ECO:0000256" key="2">
    <source>
        <dbReference type="ARBA" id="ARBA00005849"/>
    </source>
</evidence>
<gene>
    <name evidence="9" type="ORF">GA0061101_12656</name>
    <name evidence="8" type="ORF">GGD46_005909</name>
</gene>
<keyword evidence="6" id="KW-0472">Membrane</keyword>
<dbReference type="GO" id="GO:0042597">
    <property type="term" value="C:periplasmic space"/>
    <property type="evidence" value="ECO:0007669"/>
    <property type="project" value="UniProtKB-SubCell"/>
</dbReference>
<dbReference type="SUPFAM" id="SSF51306">
    <property type="entry name" value="LexA/Signal peptidase"/>
    <property type="match status" value="1"/>
</dbReference>
<dbReference type="Proteomes" id="UP000565576">
    <property type="component" value="Unassembled WGS sequence"/>
</dbReference>
<evidence type="ECO:0000313" key="9">
    <source>
        <dbReference type="EMBL" id="SCB47859.1"/>
    </source>
</evidence>
<dbReference type="EMBL" id="FMAF01000026">
    <property type="protein sequence ID" value="SCB47859.1"/>
    <property type="molecule type" value="Genomic_DNA"/>
</dbReference>
<comment type="similarity">
    <text evidence="2">Belongs to the peptidase S26C family.</text>
</comment>
<reference evidence="9 10" key="1">
    <citation type="submission" date="2016-08" db="EMBL/GenBank/DDBJ databases">
        <authorList>
            <person name="Seilhamer J.J."/>
        </authorList>
    </citation>
    <scope>NUCLEOTIDE SEQUENCE [LARGE SCALE GENOMIC DNA]</scope>
    <source>
        <strain evidence="9 10">P1-7</strain>
    </source>
</reference>
<sequence>MAQRKQAAVTSSVSAAAIAVIGLAGLLGSYRINLTPSEPLGLWQIVPLDRSPGVDDLVFICPPDTAAMHEARARGYLRSGLCPGHLAPLIKSVVAVAGQRVEIANEVTVDGRLVRASTVAEKDGEGRPLTRFSGGVVPGGEVFLHSAFAGSFDSRYFGPVPTSGILGLAREVLTYAP</sequence>
<feature type="domain" description="Peptidase S26" evidence="7">
    <location>
        <begin position="9"/>
        <end position="172"/>
    </location>
</feature>
<organism evidence="9 10">
    <name type="scientific">Rhizobium lusitanum</name>
    <dbReference type="NCBI Taxonomy" id="293958"/>
    <lineage>
        <taxon>Bacteria</taxon>
        <taxon>Pseudomonadati</taxon>
        <taxon>Pseudomonadota</taxon>
        <taxon>Alphaproteobacteria</taxon>
        <taxon>Hyphomicrobiales</taxon>
        <taxon>Rhizobiaceae</taxon>
        <taxon>Rhizobium/Agrobacterium group</taxon>
        <taxon>Rhizobium</taxon>
    </lineage>
</organism>
<dbReference type="GO" id="GO:0006465">
    <property type="term" value="P:signal peptide processing"/>
    <property type="evidence" value="ECO:0007669"/>
    <property type="project" value="InterPro"/>
</dbReference>
<reference evidence="8 11" key="2">
    <citation type="submission" date="2020-08" db="EMBL/GenBank/DDBJ databases">
        <title>Genomic Encyclopedia of Type Strains, Phase IV (KMG-V): Genome sequencing to study the core and pangenomes of soil and plant-associated prokaryotes.</title>
        <authorList>
            <person name="Whitman W."/>
        </authorList>
    </citation>
    <scope>NUCLEOTIDE SEQUENCE [LARGE SCALE GENOMIC DNA]</scope>
    <source>
        <strain evidence="8 11">SEMIA 4060</strain>
    </source>
</reference>
<dbReference type="EMBL" id="JACHBG010000024">
    <property type="protein sequence ID" value="MBB6488591.1"/>
    <property type="molecule type" value="Genomic_DNA"/>
</dbReference>
<keyword evidence="6" id="KW-1133">Transmembrane helix</keyword>
<dbReference type="InterPro" id="IPR019533">
    <property type="entry name" value="Peptidase_S26"/>
</dbReference>
<keyword evidence="5" id="KW-0184">Conjugation</keyword>
<dbReference type="InterPro" id="IPR014139">
    <property type="entry name" value="Peptidase_S26C_TraF"/>
</dbReference>
<evidence type="ECO:0000313" key="8">
    <source>
        <dbReference type="EMBL" id="MBB6488591.1"/>
    </source>
</evidence>
<accession>A0A1C3X6K4</accession>
<dbReference type="NCBIfam" id="NF010412">
    <property type="entry name" value="PRK13838.1"/>
    <property type="match status" value="1"/>
</dbReference>
<evidence type="ECO:0000256" key="4">
    <source>
        <dbReference type="ARBA" id="ARBA00022764"/>
    </source>
</evidence>
<keyword evidence="4" id="KW-0574">Periplasm</keyword>
<feature type="transmembrane region" description="Helical" evidence="6">
    <location>
        <begin position="7"/>
        <end position="30"/>
    </location>
</feature>
<dbReference type="Gene3D" id="2.10.109.10">
    <property type="entry name" value="Umud Fragment, subunit A"/>
    <property type="match status" value="1"/>
</dbReference>
<name>A0A1C3X6K4_9HYPH</name>
<evidence type="ECO:0000313" key="11">
    <source>
        <dbReference type="Proteomes" id="UP000565576"/>
    </source>
</evidence>
<dbReference type="InterPro" id="IPR036286">
    <property type="entry name" value="LexA/Signal_pep-like_sf"/>
</dbReference>
<dbReference type="NCBIfam" id="TIGR02771">
    <property type="entry name" value="TraF_Ti"/>
    <property type="match status" value="1"/>
</dbReference>
<comment type="subcellular location">
    <subcellularLocation>
        <location evidence="1">Periplasm</location>
    </subcellularLocation>
</comment>
<evidence type="ECO:0000256" key="6">
    <source>
        <dbReference type="SAM" id="Phobius"/>
    </source>
</evidence>
<keyword evidence="6" id="KW-0812">Transmembrane</keyword>
<evidence type="ECO:0000256" key="1">
    <source>
        <dbReference type="ARBA" id="ARBA00004418"/>
    </source>
</evidence>
<dbReference type="AlphaFoldDB" id="A0A1C3X6K4"/>
<dbReference type="Proteomes" id="UP000199205">
    <property type="component" value="Unassembled WGS sequence"/>
</dbReference>
<dbReference type="GO" id="GO:0004252">
    <property type="term" value="F:serine-type endopeptidase activity"/>
    <property type="evidence" value="ECO:0007669"/>
    <property type="project" value="InterPro"/>
</dbReference>